<dbReference type="Pfam" id="PF00582">
    <property type="entry name" value="Usp"/>
    <property type="match status" value="1"/>
</dbReference>
<comment type="caution">
    <text evidence="3">The sequence shown here is derived from an EMBL/GenBank/DDBJ whole genome shotgun (WGS) entry which is preliminary data.</text>
</comment>
<evidence type="ECO:0000313" key="3">
    <source>
        <dbReference type="EMBL" id="PWS30453.1"/>
    </source>
</evidence>
<gene>
    <name evidence="3" type="ORF">DF947_18710</name>
</gene>
<keyword evidence="4" id="KW-1185">Reference proteome</keyword>
<dbReference type="SUPFAM" id="SSF52402">
    <property type="entry name" value="Adenine nucleotide alpha hydrolases-like"/>
    <property type="match status" value="1"/>
</dbReference>
<reference evidence="4" key="1">
    <citation type="submission" date="2018-05" db="EMBL/GenBank/DDBJ databases">
        <title>Pedobacter paludis sp. nov., isolated from wetland soil.</title>
        <authorList>
            <person name="Zhang Y."/>
        </authorList>
    </citation>
    <scope>NUCLEOTIDE SEQUENCE [LARGE SCALE GENOMIC DNA]</scope>
    <source>
        <strain evidence="4">R-8</strain>
    </source>
</reference>
<proteinExistence type="inferred from homology"/>
<evidence type="ECO:0000259" key="2">
    <source>
        <dbReference type="Pfam" id="PF00582"/>
    </source>
</evidence>
<dbReference type="Gene3D" id="3.40.50.12370">
    <property type="match status" value="1"/>
</dbReference>
<dbReference type="EMBL" id="QGNY01000007">
    <property type="protein sequence ID" value="PWS30453.1"/>
    <property type="molecule type" value="Genomic_DNA"/>
</dbReference>
<dbReference type="RefSeq" id="WP_109931768.1">
    <property type="nucleotide sequence ID" value="NZ_QGNY01000007.1"/>
</dbReference>
<comment type="similarity">
    <text evidence="1">Belongs to the universal stress protein A family.</text>
</comment>
<accession>A0A317EWW2</accession>
<dbReference type="OrthoDB" id="9788959at2"/>
<name>A0A317EWW2_9SPHI</name>
<dbReference type="PANTHER" id="PTHR46268:SF22">
    <property type="entry name" value="SENSOR PROTEIN KDPD-RELATED"/>
    <property type="match status" value="1"/>
</dbReference>
<dbReference type="AlphaFoldDB" id="A0A317EWW2"/>
<dbReference type="Proteomes" id="UP000245391">
    <property type="component" value="Unassembled WGS sequence"/>
</dbReference>
<organism evidence="3 4">
    <name type="scientific">Pedobacter paludis</name>
    <dbReference type="NCBI Taxonomy" id="2203212"/>
    <lineage>
        <taxon>Bacteria</taxon>
        <taxon>Pseudomonadati</taxon>
        <taxon>Bacteroidota</taxon>
        <taxon>Sphingobacteriia</taxon>
        <taxon>Sphingobacteriales</taxon>
        <taxon>Sphingobacteriaceae</taxon>
        <taxon>Pedobacter</taxon>
    </lineage>
</organism>
<evidence type="ECO:0000313" key="4">
    <source>
        <dbReference type="Proteomes" id="UP000245391"/>
    </source>
</evidence>
<sequence>MKTILVMTDFSRAAKNAAQTALNIAEQFGAELLLLHSYHLPQIILAEPLKMDYKEIEEKAAVSLEKEKERLLKLMKTRQGYVRIHTINTIAPISEILYDIQQGEKLMLAVMGRHKRHKSNFLFANHIHIAMRNSDCPLLILSSSEFLPDSCRINFASDLNEKDIALLESIDKIRKAFKASLSISYVMESPGLIADFNEEGRIASFQGVLRRDKFSDIPFHLLKSPSIAHEIDRMFPPSKDNLLLLVNRTHGLLHEIFHSSHCYAIIKKHRGAILVLPEHWKPACRPLTGAGASEQV</sequence>
<dbReference type="PANTHER" id="PTHR46268">
    <property type="entry name" value="STRESS RESPONSE PROTEIN NHAX"/>
    <property type="match status" value="1"/>
</dbReference>
<feature type="domain" description="UspA" evidence="2">
    <location>
        <begin position="1"/>
        <end position="141"/>
    </location>
</feature>
<evidence type="ECO:0000256" key="1">
    <source>
        <dbReference type="ARBA" id="ARBA00008791"/>
    </source>
</evidence>
<protein>
    <recommendedName>
        <fullName evidence="2">UspA domain-containing protein</fullName>
    </recommendedName>
</protein>
<dbReference type="CDD" id="cd00293">
    <property type="entry name" value="USP-like"/>
    <property type="match status" value="1"/>
</dbReference>
<dbReference type="InterPro" id="IPR006016">
    <property type="entry name" value="UspA"/>
</dbReference>